<name>A0ABD2X1W3_9HYME</name>
<evidence type="ECO:0000256" key="1">
    <source>
        <dbReference type="ARBA" id="ARBA00006484"/>
    </source>
</evidence>
<reference evidence="4 5" key="1">
    <citation type="journal article" date="2024" name="bioRxiv">
        <title>A reference genome for Trichogramma kaykai: A tiny desert-dwelling parasitoid wasp with competing sex-ratio distorters.</title>
        <authorList>
            <person name="Culotta J."/>
            <person name="Lindsey A.R."/>
        </authorList>
    </citation>
    <scope>NUCLEOTIDE SEQUENCE [LARGE SCALE GENOMIC DNA]</scope>
    <source>
        <strain evidence="4 5">KSX58</strain>
    </source>
</reference>
<dbReference type="SUPFAM" id="SSF51735">
    <property type="entry name" value="NAD(P)-binding Rossmann-fold domains"/>
    <property type="match status" value="1"/>
</dbReference>
<evidence type="ECO:0000256" key="3">
    <source>
        <dbReference type="RuleBase" id="RU000363"/>
    </source>
</evidence>
<evidence type="ECO:0000313" key="5">
    <source>
        <dbReference type="Proteomes" id="UP001627154"/>
    </source>
</evidence>
<proteinExistence type="inferred from homology"/>
<dbReference type="Gene3D" id="3.40.50.720">
    <property type="entry name" value="NAD(P)-binding Rossmann-like Domain"/>
    <property type="match status" value="1"/>
</dbReference>
<evidence type="ECO:0000256" key="2">
    <source>
        <dbReference type="ARBA" id="ARBA00023002"/>
    </source>
</evidence>
<dbReference type="AlphaFoldDB" id="A0ABD2X1W3"/>
<keyword evidence="2" id="KW-0560">Oxidoreductase</keyword>
<dbReference type="InterPro" id="IPR036291">
    <property type="entry name" value="NAD(P)-bd_dom_sf"/>
</dbReference>
<dbReference type="PRINTS" id="PR00080">
    <property type="entry name" value="SDRFAMILY"/>
</dbReference>
<evidence type="ECO:0000313" key="4">
    <source>
        <dbReference type="EMBL" id="KAL3399109.1"/>
    </source>
</evidence>
<dbReference type="GO" id="GO:0016491">
    <property type="term" value="F:oxidoreductase activity"/>
    <property type="evidence" value="ECO:0007669"/>
    <property type="project" value="UniProtKB-KW"/>
</dbReference>
<dbReference type="PANTHER" id="PTHR44229">
    <property type="entry name" value="15-HYDROXYPROSTAGLANDIN DEHYDROGENASE [NAD(+)]"/>
    <property type="match status" value="1"/>
</dbReference>
<dbReference type="PANTHER" id="PTHR44229:SF8">
    <property type="entry name" value="ALCOHOL DEHYDROGENASE-RELATED"/>
    <property type="match status" value="1"/>
</dbReference>
<dbReference type="PRINTS" id="PR01167">
    <property type="entry name" value="INSADHFAMILY"/>
</dbReference>
<protein>
    <recommendedName>
        <fullName evidence="6">Alcohol dehydrogenase</fullName>
    </recommendedName>
</protein>
<dbReference type="EMBL" id="JBJJXI010000058">
    <property type="protein sequence ID" value="KAL3399109.1"/>
    <property type="molecule type" value="Genomic_DNA"/>
</dbReference>
<dbReference type="Proteomes" id="UP001627154">
    <property type="component" value="Unassembled WGS sequence"/>
</dbReference>
<dbReference type="InterPro" id="IPR002347">
    <property type="entry name" value="SDR_fam"/>
</dbReference>
<organism evidence="4 5">
    <name type="scientific">Trichogramma kaykai</name>
    <dbReference type="NCBI Taxonomy" id="54128"/>
    <lineage>
        <taxon>Eukaryota</taxon>
        <taxon>Metazoa</taxon>
        <taxon>Ecdysozoa</taxon>
        <taxon>Arthropoda</taxon>
        <taxon>Hexapoda</taxon>
        <taxon>Insecta</taxon>
        <taxon>Pterygota</taxon>
        <taxon>Neoptera</taxon>
        <taxon>Endopterygota</taxon>
        <taxon>Hymenoptera</taxon>
        <taxon>Apocrita</taxon>
        <taxon>Proctotrupomorpha</taxon>
        <taxon>Chalcidoidea</taxon>
        <taxon>Trichogrammatidae</taxon>
        <taxon>Trichogramma</taxon>
    </lineage>
</organism>
<evidence type="ECO:0008006" key="6">
    <source>
        <dbReference type="Google" id="ProtNLM"/>
    </source>
</evidence>
<keyword evidence="5" id="KW-1185">Reference proteome</keyword>
<accession>A0ABD2X1W3</accession>
<gene>
    <name evidence="4" type="ORF">TKK_007337</name>
</gene>
<comment type="caution">
    <text evidence="4">The sequence shown here is derived from an EMBL/GenBank/DDBJ whole genome shotgun (WGS) entry which is preliminary data.</text>
</comment>
<dbReference type="Pfam" id="PF00106">
    <property type="entry name" value="adh_short"/>
    <property type="match status" value="1"/>
</dbReference>
<sequence>MQIKDKRALVIGVSNGLGVVFGKELLRNGVARVLMIDQHDSLCKSQLEQLNEEFGRNRAAFVGCDLTKGSEFDNVFKESVKELGGLDIIINNAAMIDERNFHQSIDTNVTAVFRANMLGVQFMGKDCGGRGGVIVNVASVLGLEAFPQLPVYSATNNALIAFSRSFSQPYHYQRTGVRIVVLCPGLTDSKALECLKNDKLVTRLEDLSEAMKDIQPQRQTLFFSSLKMIECAQNSSIWISEDDKPVYEIQLPDSLPVKSQ</sequence>
<comment type="similarity">
    <text evidence="1 3">Belongs to the short-chain dehydrogenases/reductases (SDR) family.</text>
</comment>